<gene>
    <name evidence="1" type="ORF">J41TS12_37070</name>
</gene>
<reference evidence="1 2" key="1">
    <citation type="submission" date="2021-03" db="EMBL/GenBank/DDBJ databases">
        <title>Antimicrobial resistance genes in bacteria isolated from Japanese honey, and their potential for conferring macrolide and lincosamide resistance in the American foulbrood pathogen Paenibacillus larvae.</title>
        <authorList>
            <person name="Okamoto M."/>
            <person name="Kumagai M."/>
            <person name="Kanamori H."/>
            <person name="Takamatsu D."/>
        </authorList>
    </citation>
    <scope>NUCLEOTIDE SEQUENCE [LARGE SCALE GENOMIC DNA]</scope>
    <source>
        <strain evidence="1 2">J41TS12</strain>
    </source>
</reference>
<evidence type="ECO:0000313" key="1">
    <source>
        <dbReference type="EMBL" id="GIO38846.1"/>
    </source>
</evidence>
<dbReference type="Proteomes" id="UP000681162">
    <property type="component" value="Unassembled WGS sequence"/>
</dbReference>
<dbReference type="EMBL" id="BORR01000015">
    <property type="protein sequence ID" value="GIO38846.1"/>
    <property type="molecule type" value="Genomic_DNA"/>
</dbReference>
<accession>A0A920CG22</accession>
<keyword evidence="2" id="KW-1185">Reference proteome</keyword>
<dbReference type="RefSeq" id="WP_212941378.1">
    <property type="nucleotide sequence ID" value="NZ_BORR01000015.1"/>
</dbReference>
<comment type="caution">
    <text evidence="1">The sequence shown here is derived from an EMBL/GenBank/DDBJ whole genome shotgun (WGS) entry which is preliminary data.</text>
</comment>
<evidence type="ECO:0000313" key="2">
    <source>
        <dbReference type="Proteomes" id="UP000681162"/>
    </source>
</evidence>
<sequence>MLRLNDNDLKSFEGFDFTEVLYICDKIYDELFDQLPEDIARFKELLPSIKEYVVARLPLYGT</sequence>
<proteinExistence type="predicted"/>
<organism evidence="1 2">
    <name type="scientific">Paenibacillus antibioticophila</name>
    <dbReference type="NCBI Taxonomy" id="1274374"/>
    <lineage>
        <taxon>Bacteria</taxon>
        <taxon>Bacillati</taxon>
        <taxon>Bacillota</taxon>
        <taxon>Bacilli</taxon>
        <taxon>Bacillales</taxon>
        <taxon>Paenibacillaceae</taxon>
        <taxon>Paenibacillus</taxon>
    </lineage>
</organism>
<dbReference type="AlphaFoldDB" id="A0A920CG22"/>
<protein>
    <submittedName>
        <fullName evidence="1">Uncharacterized protein</fullName>
    </submittedName>
</protein>
<name>A0A920CG22_9BACL</name>